<dbReference type="GO" id="GO:0006269">
    <property type="term" value="P:DNA replication, synthesis of primer"/>
    <property type="evidence" value="ECO:0007669"/>
    <property type="project" value="UniProtKB-KW"/>
</dbReference>
<dbReference type="Proteomes" id="UP001161094">
    <property type="component" value="Unassembled WGS sequence"/>
</dbReference>
<evidence type="ECO:0000256" key="3">
    <source>
        <dbReference type="ARBA" id="ARBA00023125"/>
    </source>
</evidence>
<comment type="function">
    <text evidence="4">Involved in the restart of stalled replication forks, which reloads the replicative helicase on sites other than the origin of replication; the PriA-PriB pathway is the major replication restart pathway. During primosome assembly it facilitates complex formation between PriA and DnaT on DNA; stabilizes PriA on DNA. Stimulates the DNA unwinding activity of PriA helicase.</text>
</comment>
<dbReference type="GeneID" id="92909608"/>
<keyword evidence="10" id="KW-1185">Reference proteome</keyword>
<dbReference type="Proteomes" id="UP001214170">
    <property type="component" value="Chromosome"/>
</dbReference>
<evidence type="ECO:0000313" key="7">
    <source>
        <dbReference type="EMBL" id="WFP08079.1"/>
    </source>
</evidence>
<evidence type="ECO:0000313" key="10">
    <source>
        <dbReference type="Proteomes" id="UP001214170"/>
    </source>
</evidence>
<evidence type="ECO:0000313" key="9">
    <source>
        <dbReference type="Proteomes" id="UP001161094"/>
    </source>
</evidence>
<dbReference type="PIRSF" id="PIRSF003135">
    <property type="entry name" value="Primosomal_n"/>
    <property type="match status" value="1"/>
</dbReference>
<evidence type="ECO:0000313" key="5">
    <source>
        <dbReference type="EMBL" id="KNE28572.1"/>
    </source>
</evidence>
<comment type="similarity">
    <text evidence="4">Belongs to the PriB family.</text>
</comment>
<dbReference type="EMBL" id="CP121261">
    <property type="protein sequence ID" value="WFP08079.1"/>
    <property type="molecule type" value="Genomic_DNA"/>
</dbReference>
<dbReference type="PROSITE" id="PS50935">
    <property type="entry name" value="SSB"/>
    <property type="match status" value="1"/>
</dbReference>
<dbReference type="OrthoDB" id="5296916at2"/>
<evidence type="ECO:0000256" key="1">
    <source>
        <dbReference type="ARBA" id="ARBA00022515"/>
    </source>
</evidence>
<dbReference type="Gene3D" id="2.40.50.140">
    <property type="entry name" value="Nucleic acid-binding proteins"/>
    <property type="match status" value="1"/>
</dbReference>
<dbReference type="Pfam" id="PF22657">
    <property type="entry name" value="SSB_1"/>
    <property type="match status" value="1"/>
</dbReference>
<reference evidence="5 8" key="1">
    <citation type="submission" date="2015-07" db="EMBL/GenBank/DDBJ databases">
        <title>Draft genome of Achromobacter spanius.</title>
        <authorList>
            <person name="Wang X."/>
        </authorList>
    </citation>
    <scope>NUCLEOTIDE SEQUENCE [LARGE SCALE GENOMIC DNA]</scope>
    <source>
        <strain evidence="5 8">CGMCC9173</strain>
    </source>
</reference>
<evidence type="ECO:0000313" key="8">
    <source>
        <dbReference type="Proteomes" id="UP000037511"/>
    </source>
</evidence>
<dbReference type="EMBL" id="LGVG01000006">
    <property type="protein sequence ID" value="KNE28572.1"/>
    <property type="molecule type" value="Genomic_DNA"/>
</dbReference>
<organism evidence="6 9">
    <name type="scientific">Achromobacter spanius</name>
    <dbReference type="NCBI Taxonomy" id="217203"/>
    <lineage>
        <taxon>Bacteria</taxon>
        <taxon>Pseudomonadati</taxon>
        <taxon>Pseudomonadota</taxon>
        <taxon>Betaproteobacteria</taxon>
        <taxon>Burkholderiales</taxon>
        <taxon>Alcaligenaceae</taxon>
        <taxon>Achromobacter</taxon>
    </lineage>
</organism>
<evidence type="ECO:0000313" key="6">
    <source>
        <dbReference type="EMBL" id="MDH0738840.1"/>
    </source>
</evidence>
<dbReference type="HAMAP" id="MF_00720">
    <property type="entry name" value="PriB"/>
    <property type="match status" value="1"/>
</dbReference>
<gene>
    <name evidence="4 6" type="primary">priB</name>
    <name evidence="5" type="ORF">AFM18_06880</name>
    <name evidence="6" type="ORF">N5D93_23705</name>
    <name evidence="7" type="ORF">P8T11_27915</name>
</gene>
<dbReference type="InterPro" id="IPR023646">
    <property type="entry name" value="Prisomal_replication_PriB"/>
</dbReference>
<dbReference type="RefSeq" id="WP_050446043.1">
    <property type="nucleotide sequence ID" value="NZ_CADIJT010000012.1"/>
</dbReference>
<evidence type="ECO:0000256" key="2">
    <source>
        <dbReference type="ARBA" id="ARBA00022705"/>
    </source>
</evidence>
<reference evidence="6" key="2">
    <citation type="submission" date="2022-09" db="EMBL/GenBank/DDBJ databases">
        <title>Intensive care unit water sources are persistently colonized with multi-drug resistant bacteria and are the site of extensive horizontal gene transfer of antibiotic resistance genes.</title>
        <authorList>
            <person name="Diorio-Toth L."/>
        </authorList>
    </citation>
    <scope>NUCLEOTIDE SEQUENCE</scope>
    <source>
        <strain evidence="6">GD03843</strain>
    </source>
</reference>
<dbReference type="GO" id="GO:1990077">
    <property type="term" value="C:primosome complex"/>
    <property type="evidence" value="ECO:0007669"/>
    <property type="project" value="UniProtKB-UniRule"/>
</dbReference>
<sequence>MNKLELSARVLECEPLRHTPAGLPALEMVLAHESEVIEAGHPRRVELTITAVALGDLALLLKNTALGSELLVQGFLAPVRKDSVKIKLHLQQARKISGSAGRDPQVA</sequence>
<keyword evidence="1 4" id="KW-0639">Primosome</keyword>
<dbReference type="InterPro" id="IPR000424">
    <property type="entry name" value="Primosome_PriB/ssb"/>
</dbReference>
<keyword evidence="2 4" id="KW-0235">DNA replication</keyword>
<proteinExistence type="inferred from homology"/>
<dbReference type="EMBL" id="JAOCDZ010000019">
    <property type="protein sequence ID" value="MDH0738840.1"/>
    <property type="molecule type" value="Genomic_DNA"/>
</dbReference>
<accession>A0A0L0RCZ8</accession>
<dbReference type="AlphaFoldDB" id="A0A0L0RCZ8"/>
<evidence type="ECO:0000256" key="4">
    <source>
        <dbReference type="HAMAP-Rule" id="MF_00720"/>
    </source>
</evidence>
<reference evidence="7 10" key="3">
    <citation type="submission" date="2023-03" db="EMBL/GenBank/DDBJ databases">
        <title>Achromobacter spanius LIG8.</title>
        <authorList>
            <person name="Shrestha S."/>
        </authorList>
    </citation>
    <scope>NUCLEOTIDE SEQUENCE [LARGE SCALE GENOMIC DNA]</scope>
    <source>
        <strain evidence="7 10">LIG8</strain>
    </source>
</reference>
<comment type="subunit">
    <text evidence="4">Homodimer. Interacts with PriA and DnaT. Component of the replication restart primosome. Primosome assembly occurs via a 'hand-off' mechanism. PriA binds to replication forks, subsequently PriB then DnaT bind; DnaT then displaces ssDNA to generate the helicase loading substrate.</text>
</comment>
<dbReference type="NCBIfam" id="TIGR04418">
    <property type="entry name" value="PriB_gamma"/>
    <property type="match status" value="1"/>
</dbReference>
<protein>
    <recommendedName>
        <fullName evidence="4">Replication restart protein PriB</fullName>
    </recommendedName>
</protein>
<dbReference type="Proteomes" id="UP000037511">
    <property type="component" value="Unassembled WGS sequence"/>
</dbReference>
<dbReference type="GO" id="GO:0003697">
    <property type="term" value="F:single-stranded DNA binding"/>
    <property type="evidence" value="ECO:0007669"/>
    <property type="project" value="UniProtKB-UniRule"/>
</dbReference>
<dbReference type="KEGG" id="asw:CVS48_26995"/>
<dbReference type="InterPro" id="IPR012340">
    <property type="entry name" value="NA-bd_OB-fold"/>
</dbReference>
<dbReference type="SUPFAM" id="SSF50249">
    <property type="entry name" value="Nucleic acid-binding proteins"/>
    <property type="match status" value="1"/>
</dbReference>
<name>A0A0L0RCZ8_9BURK</name>
<keyword evidence="3 4" id="KW-0238">DNA-binding</keyword>